<dbReference type="Pfam" id="PF01822">
    <property type="entry name" value="WSC"/>
    <property type="match status" value="1"/>
</dbReference>
<evidence type="ECO:0000256" key="1">
    <source>
        <dbReference type="SAM" id="MobiDB-lite"/>
    </source>
</evidence>
<feature type="compositionally biased region" description="Low complexity" evidence="1">
    <location>
        <begin position="533"/>
        <end position="542"/>
    </location>
</feature>
<feature type="compositionally biased region" description="Basic and acidic residues" evidence="1">
    <location>
        <begin position="610"/>
        <end position="619"/>
    </location>
</feature>
<dbReference type="Proteomes" id="UP000807716">
    <property type="component" value="Unassembled WGS sequence"/>
</dbReference>
<reference evidence="4" key="1">
    <citation type="journal article" date="2020" name="Fungal Divers.">
        <title>Resolving the Mortierellaceae phylogeny through synthesis of multi-gene phylogenetics and phylogenomics.</title>
        <authorList>
            <person name="Vandepol N."/>
            <person name="Liber J."/>
            <person name="Desiro A."/>
            <person name="Na H."/>
            <person name="Kennedy M."/>
            <person name="Barry K."/>
            <person name="Grigoriev I.V."/>
            <person name="Miller A.N."/>
            <person name="O'Donnell K."/>
            <person name="Stajich J.E."/>
            <person name="Bonito G."/>
        </authorList>
    </citation>
    <scope>NUCLEOTIDE SEQUENCE</scope>
    <source>
        <strain evidence="4">BC1065</strain>
    </source>
</reference>
<sequence length="720" mass="73702">MAIGTIDTPPEYQGCFQEDPSKPDLSGEPPLTVSGPEACLLHCAIGTWAYAGIRNGTVCTCGDEKGHYGLAISPAECSTACPPNTIVAGGLVEWCGGASVNSVYKVGNYTGKIPPGSTSTGGGDGGTVGPTELPTHPDHDGIDGETSSGSGGGTSVGQSSAVVIGSIVGSVVVLACGVLLLVMKRRRAQTRAVGSLLDGRGGGGGAGGVRAGDLTRNFGGNILRNNVNHNSGTGGIKLQQQQRDQRRSSVGNLFLQETVRGGAFDSDDDDMVVDSVGATVPTLTTLASGTPMTTLRAESAVVAATVEAGTVSRPRSPTGGASPPSPDAVEESMVPLAATSSPSNHALAHRRSSRQKRRPGVVALKGGHHGPAPSGAVGGRGGLRVETGTGKFGAGGTALSPPYGHHHHHPTIAPVSPVSPVSPISPLKHHHHHHHRQGSGGTSPILPITTNTTTSLQAPSSVAPSSPTTPSATATEALILQAAPNHTATHPQQRSPQLPPSSRNSARRRSVHHLPPISAQESAPPSPLVGLLTTTNTNNSSSASHGDEDLYGLEWSLPYSRPYYPPPASPYATGSGHIPVHERRDHDDDSEGDDGQTSEEEDEGEEGEEETRGADDGHKSHQNKTPAVVVGSVYPRSPSSTSTSTSSTSPLLGSTSSAVAFSSSSSSLPNTSAATIASPPSPQYLRPPEPMRRRSSHSSSTMTMLGTSPPPPRILIHEAE</sequence>
<proteinExistence type="predicted"/>
<feature type="compositionally biased region" description="Pro residues" evidence="1">
    <location>
        <begin position="679"/>
        <end position="688"/>
    </location>
</feature>
<evidence type="ECO:0000313" key="5">
    <source>
        <dbReference type="Proteomes" id="UP000807716"/>
    </source>
</evidence>
<dbReference type="PROSITE" id="PS51212">
    <property type="entry name" value="WSC"/>
    <property type="match status" value="1"/>
</dbReference>
<feature type="compositionally biased region" description="Low complexity" evidence="1">
    <location>
        <begin position="491"/>
        <end position="504"/>
    </location>
</feature>
<feature type="compositionally biased region" description="Acidic residues" evidence="1">
    <location>
        <begin position="588"/>
        <end position="609"/>
    </location>
</feature>
<keyword evidence="2" id="KW-0472">Membrane</keyword>
<evidence type="ECO:0000256" key="2">
    <source>
        <dbReference type="SAM" id="Phobius"/>
    </source>
</evidence>
<evidence type="ECO:0000259" key="3">
    <source>
        <dbReference type="PROSITE" id="PS51212"/>
    </source>
</evidence>
<dbReference type="InterPro" id="IPR002889">
    <property type="entry name" value="WSC_carb-bd"/>
</dbReference>
<feature type="domain" description="WSC" evidence="3">
    <location>
        <begin position="9"/>
        <end position="107"/>
    </location>
</feature>
<feature type="compositionally biased region" description="Basic residues" evidence="1">
    <location>
        <begin position="347"/>
        <end position="359"/>
    </location>
</feature>
<feature type="transmembrane region" description="Helical" evidence="2">
    <location>
        <begin position="161"/>
        <end position="182"/>
    </location>
</feature>
<feature type="compositionally biased region" description="Basic residues" evidence="1">
    <location>
        <begin position="427"/>
        <end position="437"/>
    </location>
</feature>
<accession>A0A9P6Q7E9</accession>
<organism evidence="4 5">
    <name type="scientific">Actinomortierella ambigua</name>
    <dbReference type="NCBI Taxonomy" id="1343610"/>
    <lineage>
        <taxon>Eukaryota</taxon>
        <taxon>Fungi</taxon>
        <taxon>Fungi incertae sedis</taxon>
        <taxon>Mucoromycota</taxon>
        <taxon>Mortierellomycotina</taxon>
        <taxon>Mortierellomycetes</taxon>
        <taxon>Mortierellales</taxon>
        <taxon>Mortierellaceae</taxon>
        <taxon>Actinomortierella</taxon>
    </lineage>
</organism>
<dbReference type="OrthoDB" id="74764at2759"/>
<feature type="compositionally biased region" description="Low complexity" evidence="1">
    <location>
        <begin position="697"/>
        <end position="707"/>
    </location>
</feature>
<feature type="compositionally biased region" description="Low complexity" evidence="1">
    <location>
        <begin position="637"/>
        <end position="675"/>
    </location>
</feature>
<feature type="compositionally biased region" description="Gly residues" evidence="1">
    <location>
        <begin position="119"/>
        <end position="128"/>
    </location>
</feature>
<feature type="compositionally biased region" description="Polar residues" evidence="1">
    <location>
        <begin position="448"/>
        <end position="457"/>
    </location>
</feature>
<keyword evidence="5" id="KW-1185">Reference proteome</keyword>
<comment type="caution">
    <text evidence="4">The sequence shown here is derived from an EMBL/GenBank/DDBJ whole genome shotgun (WGS) entry which is preliminary data.</text>
</comment>
<gene>
    <name evidence="4" type="ORF">DFQ27_002455</name>
</gene>
<feature type="region of interest" description="Disordered" evidence="1">
    <location>
        <begin position="114"/>
        <end position="155"/>
    </location>
</feature>
<name>A0A9P6Q7E9_9FUNG</name>
<feature type="region of interest" description="Disordered" evidence="1">
    <location>
        <begin position="566"/>
        <end position="720"/>
    </location>
</feature>
<keyword evidence="2" id="KW-0812">Transmembrane</keyword>
<dbReference type="AlphaFoldDB" id="A0A9P6Q7E9"/>
<feature type="region of interest" description="Disordered" evidence="1">
    <location>
        <begin position="486"/>
        <end position="548"/>
    </location>
</feature>
<protein>
    <recommendedName>
        <fullName evidence="3">WSC domain-containing protein</fullName>
    </recommendedName>
</protein>
<feature type="region of interest" description="Disordered" evidence="1">
    <location>
        <begin position="1"/>
        <end position="29"/>
    </location>
</feature>
<feature type="region of interest" description="Disordered" evidence="1">
    <location>
        <begin position="308"/>
        <end position="471"/>
    </location>
</feature>
<keyword evidence="2" id="KW-1133">Transmembrane helix</keyword>
<dbReference type="EMBL" id="JAAAJB010000192">
    <property type="protein sequence ID" value="KAG0262277.1"/>
    <property type="molecule type" value="Genomic_DNA"/>
</dbReference>
<feature type="compositionally biased region" description="Low complexity" evidence="1">
    <location>
        <begin position="458"/>
        <end position="471"/>
    </location>
</feature>
<evidence type="ECO:0000313" key="4">
    <source>
        <dbReference type="EMBL" id="KAG0262277.1"/>
    </source>
</evidence>
<feature type="compositionally biased region" description="Low complexity" evidence="1">
    <location>
        <begin position="414"/>
        <end position="426"/>
    </location>
</feature>